<keyword evidence="3" id="KW-1185">Reference proteome</keyword>
<name>A0AAD5WVE6_9PEZI</name>
<feature type="region of interest" description="Disordered" evidence="1">
    <location>
        <begin position="61"/>
        <end position="130"/>
    </location>
</feature>
<evidence type="ECO:0000256" key="1">
    <source>
        <dbReference type="SAM" id="MobiDB-lite"/>
    </source>
</evidence>
<protein>
    <submittedName>
        <fullName evidence="2">Uncharacterized protein</fullName>
    </submittedName>
</protein>
<comment type="caution">
    <text evidence="2">The sequence shown here is derived from an EMBL/GenBank/DDBJ whole genome shotgun (WGS) entry which is preliminary data.</text>
</comment>
<dbReference type="EMBL" id="JAKWBI020000062">
    <property type="protein sequence ID" value="KAJ2904100.1"/>
    <property type="molecule type" value="Genomic_DNA"/>
</dbReference>
<gene>
    <name evidence="2" type="ORF">MKZ38_008818</name>
</gene>
<evidence type="ECO:0000313" key="2">
    <source>
        <dbReference type="EMBL" id="KAJ2904100.1"/>
    </source>
</evidence>
<dbReference type="Proteomes" id="UP001201980">
    <property type="component" value="Unassembled WGS sequence"/>
</dbReference>
<evidence type="ECO:0000313" key="3">
    <source>
        <dbReference type="Proteomes" id="UP001201980"/>
    </source>
</evidence>
<organism evidence="2 3">
    <name type="scientific">Zalerion maritima</name>
    <dbReference type="NCBI Taxonomy" id="339359"/>
    <lineage>
        <taxon>Eukaryota</taxon>
        <taxon>Fungi</taxon>
        <taxon>Dikarya</taxon>
        <taxon>Ascomycota</taxon>
        <taxon>Pezizomycotina</taxon>
        <taxon>Sordariomycetes</taxon>
        <taxon>Lulworthiomycetidae</taxon>
        <taxon>Lulworthiales</taxon>
        <taxon>Lulworthiaceae</taxon>
        <taxon>Zalerion</taxon>
    </lineage>
</organism>
<proteinExistence type="predicted"/>
<sequence length="130" mass="14231">MFEWVVDLILELFDSSDAPEEENPRRQDIYTVYAIPCADSLSGNTISNGLDIVLGGILDVPDSEIQEDGHHEDEQDDPEAGPSMERLEHVSQSREAKGKEVVAIAQPKRGPRLGEQTAGPKSIRVIAVGH</sequence>
<feature type="compositionally biased region" description="Basic and acidic residues" evidence="1">
    <location>
        <begin position="85"/>
        <end position="100"/>
    </location>
</feature>
<dbReference type="AlphaFoldDB" id="A0AAD5WVE6"/>
<accession>A0AAD5WVE6</accession>
<reference evidence="2" key="1">
    <citation type="submission" date="2022-07" db="EMBL/GenBank/DDBJ databases">
        <title>Draft genome sequence of Zalerion maritima ATCC 34329, a (micro)plastics degrading marine fungus.</title>
        <authorList>
            <person name="Paco A."/>
            <person name="Goncalves M.F.M."/>
            <person name="Rocha-Santos T.A.P."/>
            <person name="Alves A."/>
        </authorList>
    </citation>
    <scope>NUCLEOTIDE SEQUENCE</scope>
    <source>
        <strain evidence="2">ATCC 34329</strain>
    </source>
</reference>